<evidence type="ECO:0008006" key="4">
    <source>
        <dbReference type="Google" id="ProtNLM"/>
    </source>
</evidence>
<evidence type="ECO:0000256" key="1">
    <source>
        <dbReference type="SAM" id="SignalP"/>
    </source>
</evidence>
<dbReference type="Proteomes" id="UP001589894">
    <property type="component" value="Unassembled WGS sequence"/>
</dbReference>
<feature type="signal peptide" evidence="1">
    <location>
        <begin position="1"/>
        <end position="17"/>
    </location>
</feature>
<gene>
    <name evidence="2" type="ORF">ACFFHU_01790</name>
</gene>
<organism evidence="2 3">
    <name type="scientific">Plantactinospora siamensis</name>
    <dbReference type="NCBI Taxonomy" id="555372"/>
    <lineage>
        <taxon>Bacteria</taxon>
        <taxon>Bacillati</taxon>
        <taxon>Actinomycetota</taxon>
        <taxon>Actinomycetes</taxon>
        <taxon>Micromonosporales</taxon>
        <taxon>Micromonosporaceae</taxon>
        <taxon>Plantactinospora</taxon>
    </lineage>
</organism>
<proteinExistence type="predicted"/>
<evidence type="ECO:0000313" key="3">
    <source>
        <dbReference type="Proteomes" id="UP001589894"/>
    </source>
</evidence>
<dbReference type="RefSeq" id="WP_377334970.1">
    <property type="nucleotide sequence ID" value="NZ_JBHLUE010000002.1"/>
</dbReference>
<comment type="caution">
    <text evidence="2">The sequence shown here is derived from an EMBL/GenBank/DDBJ whole genome shotgun (WGS) entry which is preliminary data.</text>
</comment>
<feature type="chain" id="PRO_5045572796" description="Serine/threonine protein kinase" evidence="1">
    <location>
        <begin position="18"/>
        <end position="138"/>
    </location>
</feature>
<protein>
    <recommendedName>
        <fullName evidence="4">Serine/threonine protein kinase</fullName>
    </recommendedName>
</protein>
<dbReference type="EMBL" id="JBHLUE010000002">
    <property type="protein sequence ID" value="MFC0562906.1"/>
    <property type="molecule type" value="Genomic_DNA"/>
</dbReference>
<evidence type="ECO:0000313" key="2">
    <source>
        <dbReference type="EMBL" id="MFC0562906.1"/>
    </source>
</evidence>
<keyword evidence="3" id="KW-1185">Reference proteome</keyword>
<keyword evidence="1" id="KW-0732">Signal</keyword>
<name>A0ABV6NQ57_9ACTN</name>
<sequence>MTAALGLALLGAVPAQAAPQGAPKDPNGGGSGNSCVPLAASPYASGSTIHFNGYTNCHSSLPYILKIGYGRDGQTKYSPQRTCYAGSGQQACGFDGVYATLTDNLSGSQRWCVSTWLQMTDASGHATYQWSIAQCVNH</sequence>
<accession>A0ABV6NQ57</accession>
<reference evidence="2 3" key="1">
    <citation type="submission" date="2024-09" db="EMBL/GenBank/DDBJ databases">
        <authorList>
            <person name="Sun Q."/>
            <person name="Mori K."/>
        </authorList>
    </citation>
    <scope>NUCLEOTIDE SEQUENCE [LARGE SCALE GENOMIC DNA]</scope>
    <source>
        <strain evidence="2 3">TBRC 2205</strain>
    </source>
</reference>